<comment type="caution">
    <text evidence="1">The sequence shown here is derived from an EMBL/GenBank/DDBJ whole genome shotgun (WGS) entry which is preliminary data.</text>
</comment>
<evidence type="ECO:0000313" key="1">
    <source>
        <dbReference type="EMBL" id="NBG89662.1"/>
    </source>
</evidence>
<dbReference type="AlphaFoldDB" id="A0AA43XN83"/>
<dbReference type="Proteomes" id="UP000449710">
    <property type="component" value="Unassembled WGS sequence"/>
</dbReference>
<dbReference type="RefSeq" id="WP_160723556.1">
    <property type="nucleotide sequence ID" value="NZ_SUMG01000041.1"/>
</dbReference>
<sequence length="67" mass="7895">MDRLKRLERLLGTSTKETVVLEKRNGKYLERKPWNNGEIIRTMTAQEVSQLRNKCIVVTYSKASEQR</sequence>
<gene>
    <name evidence="1" type="ORF">ISALK_14345</name>
</gene>
<proteinExistence type="predicted"/>
<accession>A0AA43XN83</accession>
<protein>
    <submittedName>
        <fullName evidence="1">Uncharacterized protein</fullName>
    </submittedName>
</protein>
<evidence type="ECO:0000313" key="2">
    <source>
        <dbReference type="Proteomes" id="UP000449710"/>
    </source>
</evidence>
<keyword evidence="2" id="KW-1185">Reference proteome</keyword>
<organism evidence="1 2">
    <name type="scientific">Isachenkonia alkalipeptolytica</name>
    <dbReference type="NCBI Taxonomy" id="2565777"/>
    <lineage>
        <taxon>Bacteria</taxon>
        <taxon>Bacillati</taxon>
        <taxon>Bacillota</taxon>
        <taxon>Clostridia</taxon>
        <taxon>Eubacteriales</taxon>
        <taxon>Clostridiaceae</taxon>
        <taxon>Isachenkonia</taxon>
    </lineage>
</organism>
<name>A0AA43XN83_9CLOT</name>
<dbReference type="EMBL" id="SUMG01000041">
    <property type="protein sequence ID" value="NBG89662.1"/>
    <property type="molecule type" value="Genomic_DNA"/>
</dbReference>
<reference evidence="1 2" key="1">
    <citation type="submission" date="2019-04" db="EMBL/GenBank/DDBJ databases">
        <title>Isachenkonia alkalipeptolytica gen. nov. sp. nov. a new anaerobic, alkiliphilic organothrophic bacterium capable to reduce synthesized ferrihydrite isolated from a soda lake.</title>
        <authorList>
            <person name="Toshchakov S.V."/>
            <person name="Zavarzina D.G."/>
            <person name="Zhilina T.N."/>
            <person name="Kostrikina N.A."/>
            <person name="Kublanov I.V."/>
        </authorList>
    </citation>
    <scope>NUCLEOTIDE SEQUENCE [LARGE SCALE GENOMIC DNA]</scope>
    <source>
        <strain evidence="1 2">Z-1701</strain>
    </source>
</reference>